<organism evidence="3 4">
    <name type="scientific">Phrynocephalus forsythii</name>
    <dbReference type="NCBI Taxonomy" id="171643"/>
    <lineage>
        <taxon>Eukaryota</taxon>
        <taxon>Metazoa</taxon>
        <taxon>Chordata</taxon>
        <taxon>Craniata</taxon>
        <taxon>Vertebrata</taxon>
        <taxon>Euteleostomi</taxon>
        <taxon>Lepidosauria</taxon>
        <taxon>Squamata</taxon>
        <taxon>Bifurcata</taxon>
        <taxon>Unidentata</taxon>
        <taxon>Episquamata</taxon>
        <taxon>Toxicofera</taxon>
        <taxon>Iguania</taxon>
        <taxon>Acrodonta</taxon>
        <taxon>Agamidae</taxon>
        <taxon>Agaminae</taxon>
        <taxon>Phrynocephalus</taxon>
    </lineage>
</organism>
<gene>
    <name evidence="3" type="ORF">JRQ81_015312</name>
</gene>
<dbReference type="InterPro" id="IPR002087">
    <property type="entry name" value="Anti_prolifrtn"/>
</dbReference>
<dbReference type="PANTHER" id="PTHR22978:SF6">
    <property type="entry name" value="PROTEIN BTG3"/>
    <property type="match status" value="1"/>
</dbReference>
<evidence type="ECO:0000256" key="1">
    <source>
        <dbReference type="ARBA" id="ARBA00007989"/>
    </source>
</evidence>
<dbReference type="AlphaFoldDB" id="A0A9Q0XTN9"/>
<dbReference type="SUPFAM" id="SSF160696">
    <property type="entry name" value="BTG domain-like"/>
    <property type="match status" value="1"/>
</dbReference>
<evidence type="ECO:0000313" key="4">
    <source>
        <dbReference type="Proteomes" id="UP001142489"/>
    </source>
</evidence>
<reference evidence="3" key="1">
    <citation type="journal article" date="2023" name="DNA Res.">
        <title>Chromosome-level genome assembly of Phrynocephalus forsythii using third-generation DNA sequencing and Hi-C analysis.</title>
        <authorList>
            <person name="Qi Y."/>
            <person name="Zhao W."/>
            <person name="Zhao Y."/>
            <person name="Niu C."/>
            <person name="Cao S."/>
            <person name="Zhang Y."/>
        </authorList>
    </citation>
    <scope>NUCLEOTIDE SEQUENCE</scope>
    <source>
        <tissue evidence="3">Muscle</tissue>
    </source>
</reference>
<dbReference type="Proteomes" id="UP001142489">
    <property type="component" value="Unassembled WGS sequence"/>
</dbReference>
<keyword evidence="4" id="KW-1185">Reference proteome</keyword>
<dbReference type="GO" id="GO:0005634">
    <property type="term" value="C:nucleus"/>
    <property type="evidence" value="ECO:0007669"/>
    <property type="project" value="TreeGrafter"/>
</dbReference>
<name>A0A9Q0XTN9_9SAUR</name>
<proteinExistence type="inferred from homology"/>
<accession>A0A9Q0XTN9</accession>
<dbReference type="PANTHER" id="PTHR22978">
    <property type="entry name" value="B-CELL TRANSLOCATION GENE"/>
    <property type="match status" value="1"/>
</dbReference>
<feature type="domain" description="Anti-proliferative protein" evidence="2">
    <location>
        <begin position="1"/>
        <end position="54"/>
    </location>
</feature>
<comment type="similarity">
    <text evidence="1">Belongs to the BTG family.</text>
</comment>
<dbReference type="GO" id="GO:0005737">
    <property type="term" value="C:cytoplasm"/>
    <property type="evidence" value="ECO:0007669"/>
    <property type="project" value="TreeGrafter"/>
</dbReference>
<comment type="caution">
    <text evidence="3">The sequence shown here is derived from an EMBL/GenBank/DDBJ whole genome shotgun (WGS) entry which is preliminary data.</text>
</comment>
<dbReference type="OrthoDB" id="19928at2759"/>
<evidence type="ECO:0000259" key="2">
    <source>
        <dbReference type="Pfam" id="PF07742"/>
    </source>
</evidence>
<feature type="non-terminal residue" evidence="3">
    <location>
        <position position="1"/>
    </location>
</feature>
<feature type="non-terminal residue" evidence="3">
    <location>
        <position position="62"/>
    </location>
</feature>
<dbReference type="Pfam" id="PF07742">
    <property type="entry name" value="BTG"/>
    <property type="match status" value="1"/>
</dbReference>
<dbReference type="InterPro" id="IPR036054">
    <property type="entry name" value="BTG-like_sf"/>
</dbReference>
<protein>
    <recommendedName>
        <fullName evidence="2">Anti-proliferative protein domain-containing protein</fullName>
    </recommendedName>
</protein>
<dbReference type="Gene3D" id="3.90.640.90">
    <property type="entry name" value="Anti-proliferative protein, N-terminal domain"/>
    <property type="match status" value="1"/>
</dbReference>
<sequence length="62" mass="7218">CLRSNRRNPVDSCLLRAFTVSGLDYSELALPQEFTVWIDPGEVHCRFHENSEYFKVSEELRG</sequence>
<evidence type="ECO:0000313" key="3">
    <source>
        <dbReference type="EMBL" id="KAJ7329138.1"/>
    </source>
</evidence>
<dbReference type="EMBL" id="JAPFRF010000006">
    <property type="protein sequence ID" value="KAJ7329138.1"/>
    <property type="molecule type" value="Genomic_DNA"/>
</dbReference>
<dbReference type="InterPro" id="IPR033332">
    <property type="entry name" value="BTG"/>
</dbReference>